<dbReference type="InterPro" id="IPR050641">
    <property type="entry name" value="RIFMO-like"/>
</dbReference>
<dbReference type="Proteomes" id="UP001498421">
    <property type="component" value="Unassembled WGS sequence"/>
</dbReference>
<evidence type="ECO:0000256" key="2">
    <source>
        <dbReference type="ARBA" id="ARBA00022630"/>
    </source>
</evidence>
<dbReference type="Gene3D" id="3.40.30.120">
    <property type="match status" value="1"/>
</dbReference>
<evidence type="ECO:0000259" key="5">
    <source>
        <dbReference type="Pfam" id="PF01494"/>
    </source>
</evidence>
<dbReference type="SUPFAM" id="SSF51905">
    <property type="entry name" value="FAD/NAD(P)-binding domain"/>
    <property type="match status" value="1"/>
</dbReference>
<protein>
    <recommendedName>
        <fullName evidence="5">FAD-binding domain-containing protein</fullName>
    </recommendedName>
</protein>
<dbReference type="InterPro" id="IPR002938">
    <property type="entry name" value="FAD-bd"/>
</dbReference>
<evidence type="ECO:0000256" key="4">
    <source>
        <dbReference type="ARBA" id="ARBA00023002"/>
    </source>
</evidence>
<dbReference type="PRINTS" id="PR00420">
    <property type="entry name" value="RNGMNOXGNASE"/>
</dbReference>
<dbReference type="Pfam" id="PF01494">
    <property type="entry name" value="FAD_binding_3"/>
    <property type="match status" value="1"/>
</dbReference>
<evidence type="ECO:0000313" key="7">
    <source>
        <dbReference type="Proteomes" id="UP001498421"/>
    </source>
</evidence>
<dbReference type="PANTHER" id="PTHR43004">
    <property type="entry name" value="TRK SYSTEM POTASSIUM UPTAKE PROTEIN"/>
    <property type="match status" value="1"/>
</dbReference>
<keyword evidence="4" id="KW-0560">Oxidoreductase</keyword>
<name>A0ABR1I133_9HYPO</name>
<reference evidence="6 7" key="1">
    <citation type="journal article" date="2025" name="Microbiol. Resour. Announc.">
        <title>Draft genome sequences for Neonectria magnoliae and Neonectria punicea, canker pathogens of Liriodendron tulipifera and Acer saccharum in West Virginia.</title>
        <authorList>
            <person name="Petronek H.M."/>
            <person name="Kasson M.T."/>
            <person name="Metheny A.M."/>
            <person name="Stauder C.M."/>
            <person name="Lovett B."/>
            <person name="Lynch S.C."/>
            <person name="Garnas J.R."/>
            <person name="Kasson L.R."/>
            <person name="Stajich J.E."/>
        </authorList>
    </citation>
    <scope>NUCLEOTIDE SEQUENCE [LARGE SCALE GENOMIC DNA]</scope>
    <source>
        <strain evidence="6 7">NRRL 64651</strain>
    </source>
</reference>
<evidence type="ECO:0000256" key="3">
    <source>
        <dbReference type="ARBA" id="ARBA00022827"/>
    </source>
</evidence>
<organism evidence="6 7">
    <name type="scientific">Neonectria magnoliae</name>
    <dbReference type="NCBI Taxonomy" id="2732573"/>
    <lineage>
        <taxon>Eukaryota</taxon>
        <taxon>Fungi</taxon>
        <taxon>Dikarya</taxon>
        <taxon>Ascomycota</taxon>
        <taxon>Pezizomycotina</taxon>
        <taxon>Sordariomycetes</taxon>
        <taxon>Hypocreomycetidae</taxon>
        <taxon>Hypocreales</taxon>
        <taxon>Nectriaceae</taxon>
        <taxon>Neonectria</taxon>
    </lineage>
</organism>
<proteinExistence type="predicted"/>
<dbReference type="Pfam" id="PF21274">
    <property type="entry name" value="Rng_hyd_C"/>
    <property type="match status" value="1"/>
</dbReference>
<dbReference type="Gene3D" id="3.50.50.60">
    <property type="entry name" value="FAD/NAD(P)-binding domain"/>
    <property type="match status" value="2"/>
</dbReference>
<keyword evidence="7" id="KW-1185">Reference proteome</keyword>
<keyword evidence="2" id="KW-0285">Flavoprotein</keyword>
<keyword evidence="3" id="KW-0274">FAD</keyword>
<sequence length="415" mass="45914">MPNLRWKSLPLGHRGLNTLSAEALYRRGILTKFLDLGERHSPLLKTPGFQFGGAFVGTMLNLNIVDLTCWKYRLLGPALLPGPTSIERVETGLAKRAESLGVRLLRGTGVTKFAVQDDDGVTVEAGESQFYREAIRREESFDFVGTEAKFMGYAAECELDHLEKLKMGFHLTNTGLYIVPPNSLYLVDLDSTAFDRTQEITLEHLQDVLERATMYRKGRVLLAGDAAQIHRPLGAQGLKVGLGDAINLGWKLATTLWQESASEGASADFALLDTYETEPLMRDLINTPDGTRLFIDRIWGLSQRYSLGDGEAHAHPLVGCSVPDFDLHDGSRLGSKMEGGRGLFIDFEGDSTLKEGILLEKYKTKVDYVGMGAKDQCGLRALLVRPDETVAWVVEDSVKPDTNTTKVALEQWFGF</sequence>
<dbReference type="PANTHER" id="PTHR43004:SF19">
    <property type="entry name" value="BINDING MONOOXYGENASE, PUTATIVE (JCVI)-RELATED"/>
    <property type="match status" value="1"/>
</dbReference>
<accession>A0ABR1I133</accession>
<feature type="domain" description="FAD-binding" evidence="5">
    <location>
        <begin position="207"/>
        <end position="278"/>
    </location>
</feature>
<gene>
    <name evidence="6" type="ORF">QQZ08_006468</name>
</gene>
<comment type="cofactor">
    <cofactor evidence="1">
        <name>FAD</name>
        <dbReference type="ChEBI" id="CHEBI:57692"/>
    </cofactor>
</comment>
<dbReference type="EMBL" id="JAZAVK010000058">
    <property type="protein sequence ID" value="KAK7427041.1"/>
    <property type="molecule type" value="Genomic_DNA"/>
</dbReference>
<comment type="caution">
    <text evidence="6">The sequence shown here is derived from an EMBL/GenBank/DDBJ whole genome shotgun (WGS) entry which is preliminary data.</text>
</comment>
<evidence type="ECO:0000256" key="1">
    <source>
        <dbReference type="ARBA" id="ARBA00001974"/>
    </source>
</evidence>
<dbReference type="InterPro" id="IPR036188">
    <property type="entry name" value="FAD/NAD-bd_sf"/>
</dbReference>
<evidence type="ECO:0000313" key="6">
    <source>
        <dbReference type="EMBL" id="KAK7427041.1"/>
    </source>
</evidence>